<evidence type="ECO:0000313" key="7">
    <source>
        <dbReference type="Proteomes" id="UP000555756"/>
    </source>
</evidence>
<dbReference type="InterPro" id="IPR001647">
    <property type="entry name" value="HTH_TetR"/>
</dbReference>
<sequence length="199" mass="22156">MNASLAQNDMRRHILETARPIIGGRGFSAVGLNEILGAARVPKGSFYHYFASKEAFGEALLEQYFAAYLARIDTLFAEPGLNAAERFMKYWTAWRDRHIAGEVHDHCLAVKLGAEVCDLSERMRVILQEGTAGVVEKLSRFITAAKQDGSLTIHQDARSLAMALYQLWLGATLLAKFTRDSQPFDEAMTTTRQMLNLSG</sequence>
<evidence type="ECO:0000256" key="3">
    <source>
        <dbReference type="ARBA" id="ARBA00023163"/>
    </source>
</evidence>
<feature type="DNA-binding region" description="H-T-H motif" evidence="4">
    <location>
        <begin position="31"/>
        <end position="50"/>
    </location>
</feature>
<keyword evidence="1" id="KW-0805">Transcription regulation</keyword>
<organism evidence="6 7">
    <name type="scientific">Gluconacetobacter azotocaptans</name>
    <dbReference type="NCBI Taxonomy" id="142834"/>
    <lineage>
        <taxon>Bacteria</taxon>
        <taxon>Pseudomonadati</taxon>
        <taxon>Pseudomonadota</taxon>
        <taxon>Alphaproteobacteria</taxon>
        <taxon>Acetobacterales</taxon>
        <taxon>Acetobacteraceae</taxon>
        <taxon>Gluconacetobacter</taxon>
    </lineage>
</organism>
<dbReference type="InterPro" id="IPR036271">
    <property type="entry name" value="Tet_transcr_reg_TetR-rel_C_sf"/>
</dbReference>
<evidence type="ECO:0000256" key="1">
    <source>
        <dbReference type="ARBA" id="ARBA00023015"/>
    </source>
</evidence>
<proteinExistence type="predicted"/>
<dbReference type="PROSITE" id="PS50977">
    <property type="entry name" value="HTH_TETR_2"/>
    <property type="match status" value="1"/>
</dbReference>
<dbReference type="SUPFAM" id="SSF48498">
    <property type="entry name" value="Tetracyclin repressor-like, C-terminal domain"/>
    <property type="match status" value="1"/>
</dbReference>
<protein>
    <submittedName>
        <fullName evidence="6">TetR/AcrR family transcriptional regulator</fullName>
    </submittedName>
</protein>
<evidence type="ECO:0000259" key="5">
    <source>
        <dbReference type="PROSITE" id="PS50977"/>
    </source>
</evidence>
<gene>
    <name evidence="6" type="ORF">HLH34_00510</name>
</gene>
<keyword evidence="3" id="KW-0804">Transcription</keyword>
<keyword evidence="2 4" id="KW-0238">DNA-binding</keyword>
<accession>A0A7W4JPE4</accession>
<dbReference type="Gene3D" id="1.10.357.10">
    <property type="entry name" value="Tetracycline Repressor, domain 2"/>
    <property type="match status" value="1"/>
</dbReference>
<dbReference type="RefSeq" id="WP_183117637.1">
    <property type="nucleotide sequence ID" value="NZ_JABEQF010000001.1"/>
</dbReference>
<keyword evidence="7" id="KW-1185">Reference proteome</keyword>
<feature type="domain" description="HTH tetR-type" evidence="5">
    <location>
        <begin position="8"/>
        <end position="68"/>
    </location>
</feature>
<dbReference type="GO" id="GO:0003677">
    <property type="term" value="F:DNA binding"/>
    <property type="evidence" value="ECO:0007669"/>
    <property type="project" value="UniProtKB-UniRule"/>
</dbReference>
<dbReference type="SUPFAM" id="SSF46689">
    <property type="entry name" value="Homeodomain-like"/>
    <property type="match status" value="1"/>
</dbReference>
<name>A0A7W4JPE4_9PROT</name>
<dbReference type="Pfam" id="PF16925">
    <property type="entry name" value="TetR_C_13"/>
    <property type="match status" value="1"/>
</dbReference>
<evidence type="ECO:0000256" key="4">
    <source>
        <dbReference type="PROSITE-ProRule" id="PRU00335"/>
    </source>
</evidence>
<dbReference type="Proteomes" id="UP000555756">
    <property type="component" value="Unassembled WGS sequence"/>
</dbReference>
<dbReference type="PANTHER" id="PTHR47506">
    <property type="entry name" value="TRANSCRIPTIONAL REGULATORY PROTEIN"/>
    <property type="match status" value="1"/>
</dbReference>
<dbReference type="PRINTS" id="PR00455">
    <property type="entry name" value="HTHTETR"/>
</dbReference>
<dbReference type="AlphaFoldDB" id="A0A7W4JPE4"/>
<comment type="caution">
    <text evidence="6">The sequence shown here is derived from an EMBL/GenBank/DDBJ whole genome shotgun (WGS) entry which is preliminary data.</text>
</comment>
<evidence type="ECO:0000313" key="6">
    <source>
        <dbReference type="EMBL" id="MBB2188447.1"/>
    </source>
</evidence>
<dbReference type="Pfam" id="PF00440">
    <property type="entry name" value="TetR_N"/>
    <property type="match status" value="1"/>
</dbReference>
<evidence type="ECO:0000256" key="2">
    <source>
        <dbReference type="ARBA" id="ARBA00023125"/>
    </source>
</evidence>
<dbReference type="EMBL" id="JABEQF010000001">
    <property type="protein sequence ID" value="MBB2188447.1"/>
    <property type="molecule type" value="Genomic_DNA"/>
</dbReference>
<dbReference type="InterPro" id="IPR009057">
    <property type="entry name" value="Homeodomain-like_sf"/>
</dbReference>
<reference evidence="6 7" key="1">
    <citation type="submission" date="2020-04" db="EMBL/GenBank/DDBJ databases">
        <title>Description of novel Gluconacetobacter.</title>
        <authorList>
            <person name="Sombolestani A."/>
        </authorList>
    </citation>
    <scope>NUCLEOTIDE SEQUENCE [LARGE SCALE GENOMIC DNA]</scope>
    <source>
        <strain evidence="6 7">LMG 21311</strain>
    </source>
</reference>
<dbReference type="InterPro" id="IPR011075">
    <property type="entry name" value="TetR_C"/>
</dbReference>
<dbReference type="PANTHER" id="PTHR47506:SF6">
    <property type="entry name" value="HTH-TYPE TRANSCRIPTIONAL REPRESSOR NEMR"/>
    <property type="match status" value="1"/>
</dbReference>